<evidence type="ECO:0000313" key="2">
    <source>
        <dbReference type="EMBL" id="PWI32176.1"/>
    </source>
</evidence>
<feature type="transmembrane region" description="Helical" evidence="1">
    <location>
        <begin position="20"/>
        <end position="40"/>
    </location>
</feature>
<proteinExistence type="predicted"/>
<dbReference type="RefSeq" id="WP_109320701.1">
    <property type="nucleotide sequence ID" value="NZ_QFWT01000010.1"/>
</dbReference>
<sequence length="62" mass="7299">MPVEIEIYLPCRPEAVCDVINGVIALLFVIGVLMFIRVICKEYDQIKHKNNIRQKKKTNRKR</sequence>
<dbReference type="OrthoDB" id="5887156at2"/>
<keyword evidence="1" id="KW-1133">Transmembrane helix</keyword>
<dbReference type="Proteomes" id="UP000245362">
    <property type="component" value="Unassembled WGS sequence"/>
</dbReference>
<reference evidence="2 3" key="1">
    <citation type="submission" date="2018-05" db="EMBL/GenBank/DDBJ databases">
        <title>Vibrio limimaris sp. nov., isolated from marine sediment.</title>
        <authorList>
            <person name="Li C.-M."/>
        </authorList>
    </citation>
    <scope>NUCLEOTIDE SEQUENCE [LARGE SCALE GENOMIC DNA]</scope>
    <source>
        <strain evidence="2 3">E4404</strain>
    </source>
</reference>
<evidence type="ECO:0000256" key="1">
    <source>
        <dbReference type="SAM" id="Phobius"/>
    </source>
</evidence>
<keyword evidence="1" id="KW-0812">Transmembrane</keyword>
<organism evidence="2 3">
    <name type="scientific">Vibrio albus</name>
    <dbReference type="NCBI Taxonomy" id="2200953"/>
    <lineage>
        <taxon>Bacteria</taxon>
        <taxon>Pseudomonadati</taxon>
        <taxon>Pseudomonadota</taxon>
        <taxon>Gammaproteobacteria</taxon>
        <taxon>Vibrionales</taxon>
        <taxon>Vibrionaceae</taxon>
        <taxon>Vibrio</taxon>
    </lineage>
</organism>
<gene>
    <name evidence="2" type="ORF">DI392_15965</name>
</gene>
<comment type="caution">
    <text evidence="2">The sequence shown here is derived from an EMBL/GenBank/DDBJ whole genome shotgun (WGS) entry which is preliminary data.</text>
</comment>
<dbReference type="EMBL" id="QFWT01000010">
    <property type="protein sequence ID" value="PWI32176.1"/>
    <property type="molecule type" value="Genomic_DNA"/>
</dbReference>
<keyword evidence="3" id="KW-1185">Reference proteome</keyword>
<protein>
    <submittedName>
        <fullName evidence="2">Uncharacterized protein</fullName>
    </submittedName>
</protein>
<name>A0A2U3B5V0_9VIBR</name>
<keyword evidence="1" id="KW-0472">Membrane</keyword>
<evidence type="ECO:0000313" key="3">
    <source>
        <dbReference type="Proteomes" id="UP000245362"/>
    </source>
</evidence>
<accession>A0A2U3B5V0</accession>
<dbReference type="AlphaFoldDB" id="A0A2U3B5V0"/>